<keyword evidence="2" id="KW-1185">Reference proteome</keyword>
<dbReference type="EMBL" id="SOSA01000409">
    <property type="protein sequence ID" value="THC91506.1"/>
    <property type="molecule type" value="Genomic_DNA"/>
</dbReference>
<dbReference type="AlphaFoldDB" id="A0A4S3J914"/>
<comment type="caution">
    <text evidence="1">The sequence shown here is derived from an EMBL/GenBank/DDBJ whole genome shotgun (WGS) entry which is preliminary data.</text>
</comment>
<gene>
    <name evidence="1" type="ORF">EYZ11_009037</name>
</gene>
<evidence type="ECO:0000313" key="2">
    <source>
        <dbReference type="Proteomes" id="UP000308092"/>
    </source>
</evidence>
<accession>A0A4S3J914</accession>
<dbReference type="VEuPathDB" id="FungiDB:EYZ11_009037"/>
<evidence type="ECO:0000313" key="1">
    <source>
        <dbReference type="EMBL" id="THC91506.1"/>
    </source>
</evidence>
<protein>
    <submittedName>
        <fullName evidence="1">Uncharacterized protein</fullName>
    </submittedName>
</protein>
<sequence length="43" mass="4876">MLRTSLNNKLVLENHQIIFLLIITVGSRSSLSQTETLKFAVFV</sequence>
<name>A0A4S3J914_9EURO</name>
<dbReference type="Proteomes" id="UP000308092">
    <property type="component" value="Unassembled WGS sequence"/>
</dbReference>
<proteinExistence type="predicted"/>
<organism evidence="1 2">
    <name type="scientific">Aspergillus tanneri</name>
    <dbReference type="NCBI Taxonomy" id="1220188"/>
    <lineage>
        <taxon>Eukaryota</taxon>
        <taxon>Fungi</taxon>
        <taxon>Dikarya</taxon>
        <taxon>Ascomycota</taxon>
        <taxon>Pezizomycotina</taxon>
        <taxon>Eurotiomycetes</taxon>
        <taxon>Eurotiomycetidae</taxon>
        <taxon>Eurotiales</taxon>
        <taxon>Aspergillaceae</taxon>
        <taxon>Aspergillus</taxon>
        <taxon>Aspergillus subgen. Circumdati</taxon>
    </lineage>
</organism>
<reference evidence="1 2" key="1">
    <citation type="submission" date="2019-03" db="EMBL/GenBank/DDBJ databases">
        <title>The genome sequence of a newly discovered highly antifungal drug resistant Aspergillus species, Aspergillus tanneri NIH 1004.</title>
        <authorList>
            <person name="Mounaud S."/>
            <person name="Singh I."/>
            <person name="Joardar V."/>
            <person name="Pakala S."/>
            <person name="Pakala S."/>
            <person name="Venepally P."/>
            <person name="Hoover J."/>
            <person name="Nierman W."/>
            <person name="Chung J."/>
            <person name="Losada L."/>
        </authorList>
    </citation>
    <scope>NUCLEOTIDE SEQUENCE [LARGE SCALE GENOMIC DNA]</scope>
    <source>
        <strain evidence="1 2">NIH1004</strain>
    </source>
</reference>